<comment type="caution">
    <text evidence="14">The sequence shown here is derived from an EMBL/GenBank/DDBJ whole genome shotgun (WGS) entry which is preliminary data.</text>
</comment>
<dbReference type="AlphaFoldDB" id="A0A8X7XPA3"/>
<reference evidence="14 15" key="1">
    <citation type="journal article" date="2021" name="Cell">
        <title>Tracing the genetic footprints of vertebrate landing in non-teleost ray-finned fishes.</title>
        <authorList>
            <person name="Bi X."/>
            <person name="Wang K."/>
            <person name="Yang L."/>
            <person name="Pan H."/>
            <person name="Jiang H."/>
            <person name="Wei Q."/>
            <person name="Fang M."/>
            <person name="Yu H."/>
            <person name="Zhu C."/>
            <person name="Cai Y."/>
            <person name="He Y."/>
            <person name="Gan X."/>
            <person name="Zeng H."/>
            <person name="Yu D."/>
            <person name="Zhu Y."/>
            <person name="Jiang H."/>
            <person name="Qiu Q."/>
            <person name="Yang H."/>
            <person name="Zhang Y.E."/>
            <person name="Wang W."/>
            <person name="Zhu M."/>
            <person name="He S."/>
            <person name="Zhang G."/>
        </authorList>
    </citation>
    <scope>NUCLEOTIDE SEQUENCE [LARGE SCALE GENOMIC DNA]</scope>
    <source>
        <strain evidence="14">Bchr_013</strain>
    </source>
</reference>
<accession>A0A8X7XPA3</accession>
<evidence type="ECO:0000256" key="7">
    <source>
        <dbReference type="ARBA" id="ARBA00022698"/>
    </source>
</evidence>
<keyword evidence="10" id="KW-0647">Proteasome</keyword>
<comment type="catalytic activity">
    <reaction evidence="1">
        <text>Cleavage of peptide bonds with very broad specificity.</text>
        <dbReference type="EC" id="3.4.25.1"/>
    </reaction>
</comment>
<dbReference type="PANTHER" id="PTHR32194:SF12">
    <property type="entry name" value="PROTEASOME SUBUNIT BETA"/>
    <property type="match status" value="1"/>
</dbReference>
<evidence type="ECO:0000256" key="11">
    <source>
        <dbReference type="ARBA" id="ARBA00023145"/>
    </source>
</evidence>
<evidence type="ECO:0000256" key="8">
    <source>
        <dbReference type="ARBA" id="ARBA00022801"/>
    </source>
</evidence>
<dbReference type="GO" id="GO:0051603">
    <property type="term" value="P:proteolysis involved in protein catabolic process"/>
    <property type="evidence" value="ECO:0007669"/>
    <property type="project" value="InterPro"/>
</dbReference>
<keyword evidence="15" id="KW-1185">Reference proteome</keyword>
<sequence length="157" mass="17003">MNKLSRLHDNVYCALSGSAADAQAVADMVDYQLDLHSIDMGQLPLVKAAATLVRNISYKYKEELVAHLIVAGWDKKKGGQVYGTLGGMLIRQPFAVGGSGSVYIYGYVDASYRSGMTKEDCLQFATNAEVHSAKPTFVPVTGKIEKQPLLQEGNFGI</sequence>
<proteinExistence type="predicted"/>
<dbReference type="PANTHER" id="PTHR32194">
    <property type="entry name" value="METALLOPROTEASE TLDD"/>
    <property type="match status" value="1"/>
</dbReference>
<keyword evidence="6" id="KW-0645">Protease</keyword>
<dbReference type="GO" id="GO:0004298">
    <property type="term" value="F:threonine-type endopeptidase activity"/>
    <property type="evidence" value="ECO:0007669"/>
    <property type="project" value="UniProtKB-KW"/>
</dbReference>
<dbReference type="GO" id="GO:0005839">
    <property type="term" value="C:proteasome core complex"/>
    <property type="evidence" value="ECO:0007669"/>
    <property type="project" value="InterPro"/>
</dbReference>
<dbReference type="Pfam" id="PF00227">
    <property type="entry name" value="Proteasome"/>
    <property type="match status" value="1"/>
</dbReference>
<dbReference type="Proteomes" id="UP000886611">
    <property type="component" value="Unassembled WGS sequence"/>
</dbReference>
<evidence type="ECO:0000256" key="2">
    <source>
        <dbReference type="ARBA" id="ARBA00004123"/>
    </source>
</evidence>
<evidence type="ECO:0000256" key="6">
    <source>
        <dbReference type="ARBA" id="ARBA00022670"/>
    </source>
</evidence>
<dbReference type="SUPFAM" id="SSF56235">
    <property type="entry name" value="N-terminal nucleophile aminohydrolases (Ntn hydrolases)"/>
    <property type="match status" value="1"/>
</dbReference>
<dbReference type="PRINTS" id="PR00141">
    <property type="entry name" value="PROTEASOME"/>
</dbReference>
<evidence type="ECO:0000256" key="9">
    <source>
        <dbReference type="ARBA" id="ARBA00022859"/>
    </source>
</evidence>
<evidence type="ECO:0000256" key="3">
    <source>
        <dbReference type="ARBA" id="ARBA00012039"/>
    </source>
</evidence>
<evidence type="ECO:0000313" key="15">
    <source>
        <dbReference type="Proteomes" id="UP000886611"/>
    </source>
</evidence>
<name>A0A8X7XPA3_POLSE</name>
<keyword evidence="12" id="KW-0539">Nucleus</keyword>
<keyword evidence="5" id="KW-0963">Cytoplasm</keyword>
<dbReference type="GO" id="GO:0005634">
    <property type="term" value="C:nucleus"/>
    <property type="evidence" value="ECO:0007669"/>
    <property type="project" value="UniProtKB-SubCell"/>
</dbReference>
<keyword evidence="8" id="KW-0378">Hydrolase</keyword>
<evidence type="ECO:0000256" key="4">
    <source>
        <dbReference type="ARBA" id="ARBA00016154"/>
    </source>
</evidence>
<dbReference type="InterPro" id="IPR001353">
    <property type="entry name" value="Proteasome_sua/b"/>
</dbReference>
<organism evidence="14 15">
    <name type="scientific">Polypterus senegalus</name>
    <name type="common">Senegal bichir</name>
    <dbReference type="NCBI Taxonomy" id="55291"/>
    <lineage>
        <taxon>Eukaryota</taxon>
        <taxon>Metazoa</taxon>
        <taxon>Chordata</taxon>
        <taxon>Craniata</taxon>
        <taxon>Vertebrata</taxon>
        <taxon>Euteleostomi</taxon>
        <taxon>Actinopterygii</taxon>
        <taxon>Polypteriformes</taxon>
        <taxon>Polypteridae</taxon>
        <taxon>Polypterus</taxon>
    </lineage>
</organism>
<dbReference type="GO" id="GO:0002376">
    <property type="term" value="P:immune system process"/>
    <property type="evidence" value="ECO:0007669"/>
    <property type="project" value="UniProtKB-KW"/>
</dbReference>
<evidence type="ECO:0000256" key="12">
    <source>
        <dbReference type="ARBA" id="ARBA00023242"/>
    </source>
</evidence>
<dbReference type="PROSITE" id="PS51476">
    <property type="entry name" value="PROTEASOME_BETA_2"/>
    <property type="match status" value="1"/>
</dbReference>
<dbReference type="InterPro" id="IPR023333">
    <property type="entry name" value="Proteasome_suB-type"/>
</dbReference>
<keyword evidence="9" id="KW-0391">Immunity</keyword>
<dbReference type="EC" id="3.4.25.1" evidence="3"/>
<dbReference type="GO" id="GO:0005737">
    <property type="term" value="C:cytoplasm"/>
    <property type="evidence" value="ECO:0007669"/>
    <property type="project" value="TreeGrafter"/>
</dbReference>
<feature type="non-terminal residue" evidence="14">
    <location>
        <position position="1"/>
    </location>
</feature>
<evidence type="ECO:0000313" key="14">
    <source>
        <dbReference type="EMBL" id="KAG2469367.1"/>
    </source>
</evidence>
<feature type="non-terminal residue" evidence="14">
    <location>
        <position position="157"/>
    </location>
</feature>
<dbReference type="InterPro" id="IPR029055">
    <property type="entry name" value="Ntn_hydrolases_N"/>
</dbReference>
<gene>
    <name evidence="14" type="primary">Psmb9a</name>
    <name evidence="14" type="ORF">GTO96_0004433</name>
</gene>
<comment type="function">
    <text evidence="13">The proteasome is a multicatalytic proteinase complex which is characterized by its ability to cleave peptides with Arg, Phe, Tyr, Leu, and Glu adjacent to the leaving group at neutral or slightly basic pH. The proteasome has an ATP-dependent proteolytic activity. This subunit is involved in antigen processing to generate class I binding peptides.</text>
</comment>
<evidence type="ECO:0000256" key="10">
    <source>
        <dbReference type="ARBA" id="ARBA00022942"/>
    </source>
</evidence>
<protein>
    <recommendedName>
        <fullName evidence="4">Proteasome subunit beta type-9</fullName>
        <ecNumber evidence="3">3.4.25.1</ecNumber>
    </recommendedName>
</protein>
<dbReference type="EMBL" id="JAATIS010000220">
    <property type="protein sequence ID" value="KAG2469367.1"/>
    <property type="molecule type" value="Genomic_DNA"/>
</dbReference>
<keyword evidence="11" id="KW-0865">Zymogen</keyword>
<comment type="subcellular location">
    <subcellularLocation>
        <location evidence="2">Nucleus</location>
    </subcellularLocation>
</comment>
<dbReference type="Gene3D" id="3.60.20.10">
    <property type="entry name" value="Glutamine Phosphoribosylpyrophosphate, subunit 1, domain 1"/>
    <property type="match status" value="1"/>
</dbReference>
<evidence type="ECO:0000256" key="13">
    <source>
        <dbReference type="ARBA" id="ARBA00025456"/>
    </source>
</evidence>
<keyword evidence="7" id="KW-0888">Threonine protease</keyword>
<evidence type="ECO:0000256" key="1">
    <source>
        <dbReference type="ARBA" id="ARBA00001198"/>
    </source>
</evidence>
<dbReference type="InterPro" id="IPR000243">
    <property type="entry name" value="Pept_T1A_subB"/>
</dbReference>
<evidence type="ECO:0000256" key="5">
    <source>
        <dbReference type="ARBA" id="ARBA00022490"/>
    </source>
</evidence>